<evidence type="ECO:0000256" key="10">
    <source>
        <dbReference type="SAM" id="MobiDB-lite"/>
    </source>
</evidence>
<evidence type="ECO:0000256" key="8">
    <source>
        <dbReference type="PIRSR" id="PIRSR600175-1"/>
    </source>
</evidence>
<dbReference type="GO" id="GO:0046872">
    <property type="term" value="F:metal ion binding"/>
    <property type="evidence" value="ECO:0007669"/>
    <property type="project" value="UniProtKB-KW"/>
</dbReference>
<evidence type="ECO:0000256" key="11">
    <source>
        <dbReference type="SAM" id="Phobius"/>
    </source>
</evidence>
<dbReference type="GO" id="GO:0006865">
    <property type="term" value="P:amino acid transport"/>
    <property type="evidence" value="ECO:0007669"/>
    <property type="project" value="TreeGrafter"/>
</dbReference>
<dbReference type="GO" id="GO:0015293">
    <property type="term" value="F:symporter activity"/>
    <property type="evidence" value="ECO:0007669"/>
    <property type="project" value="UniProtKB-KW"/>
</dbReference>
<dbReference type="PANTHER" id="PTHR11616">
    <property type="entry name" value="SODIUM/CHLORIDE DEPENDENT TRANSPORTER"/>
    <property type="match status" value="1"/>
</dbReference>
<keyword evidence="8" id="KW-0479">Metal-binding</keyword>
<dbReference type="GO" id="GO:0005886">
    <property type="term" value="C:plasma membrane"/>
    <property type="evidence" value="ECO:0007669"/>
    <property type="project" value="TreeGrafter"/>
</dbReference>
<dbReference type="GO" id="GO:0035725">
    <property type="term" value="P:sodium ion transmembrane transport"/>
    <property type="evidence" value="ECO:0007669"/>
    <property type="project" value="TreeGrafter"/>
</dbReference>
<reference evidence="12" key="1">
    <citation type="submission" date="2013-04" db="EMBL/GenBank/DDBJ databases">
        <authorList>
            <person name="Qu J."/>
            <person name="Murali S.C."/>
            <person name="Bandaranaike D."/>
            <person name="Bellair M."/>
            <person name="Blankenburg K."/>
            <person name="Chao H."/>
            <person name="Dinh H."/>
            <person name="Doddapaneni H."/>
            <person name="Downs B."/>
            <person name="Dugan-Rocha S."/>
            <person name="Elkadiri S."/>
            <person name="Gnanaolivu R.D."/>
            <person name="Hernandez B."/>
            <person name="Javaid M."/>
            <person name="Jayaseelan J.C."/>
            <person name="Lee S."/>
            <person name="Li M."/>
            <person name="Ming W."/>
            <person name="Munidasa M."/>
            <person name="Muniz J."/>
            <person name="Nguyen L."/>
            <person name="Ongeri F."/>
            <person name="Osuji N."/>
            <person name="Pu L.-L."/>
            <person name="Puazo M."/>
            <person name="Qu C."/>
            <person name="Quiroz J."/>
            <person name="Raj R."/>
            <person name="Weissenberger G."/>
            <person name="Xin Y."/>
            <person name="Zou X."/>
            <person name="Han Y."/>
            <person name="Richards S."/>
            <person name="Worley K."/>
            <person name="Muzny D."/>
            <person name="Gibbs R."/>
        </authorList>
    </citation>
    <scope>NUCLEOTIDE SEQUENCE</scope>
    <source>
        <strain evidence="12">Sampled in the wild</strain>
    </source>
</reference>
<dbReference type="Pfam" id="PF00209">
    <property type="entry name" value="SNF"/>
    <property type="match status" value="1"/>
</dbReference>
<feature type="binding site" evidence="8">
    <location>
        <position position="65"/>
    </location>
    <ligand>
        <name>Na(+)</name>
        <dbReference type="ChEBI" id="CHEBI:29101"/>
        <label>1</label>
    </ligand>
</feature>
<feature type="binding site" evidence="8">
    <location>
        <position position="330"/>
    </location>
    <ligand>
        <name>Na(+)</name>
        <dbReference type="ChEBI" id="CHEBI:29101"/>
        <label>1</label>
    </ligand>
</feature>
<feature type="binding site" evidence="8">
    <location>
        <position position="298"/>
    </location>
    <ligand>
        <name>Na(+)</name>
        <dbReference type="ChEBI" id="CHEBI:29101"/>
        <label>1</label>
    </ligand>
</feature>
<evidence type="ECO:0000256" key="6">
    <source>
        <dbReference type="ARBA" id="ARBA00022989"/>
    </source>
</evidence>
<evidence type="ECO:0000313" key="12">
    <source>
        <dbReference type="EMBL" id="KAG8230320.1"/>
    </source>
</evidence>
<feature type="binding site" evidence="8">
    <location>
        <position position="60"/>
    </location>
    <ligand>
        <name>Na(+)</name>
        <dbReference type="ChEBI" id="CHEBI:29101"/>
        <label>1</label>
    </ligand>
</feature>
<feature type="transmembrane region" description="Helical" evidence="11">
    <location>
        <begin position="81"/>
        <end position="101"/>
    </location>
</feature>
<dbReference type="OrthoDB" id="6581954at2759"/>
<dbReference type="PROSITE" id="PS50267">
    <property type="entry name" value="NA_NEUROTRAN_SYMP_3"/>
    <property type="match status" value="1"/>
</dbReference>
<evidence type="ECO:0000313" key="13">
    <source>
        <dbReference type="Proteomes" id="UP000792457"/>
    </source>
</evidence>
<dbReference type="InterPro" id="IPR000175">
    <property type="entry name" value="Na/ntran_symport"/>
</dbReference>
<feature type="transmembrane region" description="Helical" evidence="11">
    <location>
        <begin position="242"/>
        <end position="262"/>
    </location>
</feature>
<proteinExistence type="inferred from homology"/>
<evidence type="ECO:0000256" key="9">
    <source>
        <dbReference type="RuleBase" id="RU003732"/>
    </source>
</evidence>
<keyword evidence="5 9" id="KW-0769">Symport</keyword>
<evidence type="ECO:0000256" key="2">
    <source>
        <dbReference type="ARBA" id="ARBA00006459"/>
    </source>
</evidence>
<dbReference type="InterPro" id="IPR037272">
    <property type="entry name" value="SNS_sf"/>
</dbReference>
<keyword evidence="3 9" id="KW-0813">Transport</keyword>
<keyword evidence="13" id="KW-1185">Reference proteome</keyword>
<feature type="transmembrane region" description="Helical" evidence="11">
    <location>
        <begin position="50"/>
        <end position="69"/>
    </location>
</feature>
<comment type="similarity">
    <text evidence="2 9">Belongs to the sodium:neurotransmitter symporter (SNF) (TC 2.A.22) family.</text>
</comment>
<sequence length="354" mass="39175">MLQTNEGAAEQRNKVPVTDPGVPGGAAVGLPSGGGLGPNGEQRESWDSKLTFLLATVGYAVGLGNVWRFPYLAQKNGGGAFLIPYFVMLAVEGIPIFYLELAIGQRLRKGAIGVWNQMSPYLGGIGISSAVVSFNVALYYNTIIAWCLFYFAQSFQAQLPWAECPNKYYENGSYVPEPECVKGIIFQRSSPTQYFWYRTTLMISEDINDPEVFNWKIALALIIAWLLVYMCMIKGIASSGKVVYVTATFPYIVLIIFFFRGITLKGMSDGLRHLFTPKWYTLTDPVVWLEAGTQIFFSLGLAFGGLIAFSSYNPVNNDCYRDAIMVSLTNCFTSMFAGIVVFSVIGSYAMHFVH</sequence>
<keyword evidence="7 11" id="KW-0472">Membrane</keyword>
<feature type="transmembrane region" description="Helical" evidence="11">
    <location>
        <begin position="295"/>
        <end position="312"/>
    </location>
</feature>
<dbReference type="PROSITE" id="PS00610">
    <property type="entry name" value="NA_NEUROTRAN_SYMP_1"/>
    <property type="match status" value="1"/>
</dbReference>
<dbReference type="PANTHER" id="PTHR11616:SF182">
    <property type="entry name" value="TRANSPORTER"/>
    <property type="match status" value="1"/>
</dbReference>
<accession>A0A8K0K8G8</accession>
<gene>
    <name evidence="12" type="ORF">J437_LFUL000591</name>
</gene>
<feature type="binding site" evidence="8">
    <location>
        <position position="58"/>
    </location>
    <ligand>
        <name>Na(+)</name>
        <dbReference type="ChEBI" id="CHEBI:29101"/>
        <label>1</label>
    </ligand>
</feature>
<keyword evidence="4 9" id="KW-0812">Transmembrane</keyword>
<evidence type="ECO:0000256" key="4">
    <source>
        <dbReference type="ARBA" id="ARBA00022692"/>
    </source>
</evidence>
<feature type="transmembrane region" description="Helical" evidence="11">
    <location>
        <begin position="212"/>
        <end position="230"/>
    </location>
</feature>
<dbReference type="PRINTS" id="PR00176">
    <property type="entry name" value="NANEUSMPORT"/>
</dbReference>
<reference evidence="12" key="2">
    <citation type="submission" date="2017-10" db="EMBL/GenBank/DDBJ databases">
        <title>Ladona fulva Genome sequencing and assembly.</title>
        <authorList>
            <person name="Murali S."/>
            <person name="Richards S."/>
            <person name="Bandaranaike D."/>
            <person name="Bellair M."/>
            <person name="Blankenburg K."/>
            <person name="Chao H."/>
            <person name="Dinh H."/>
            <person name="Doddapaneni H."/>
            <person name="Dugan-Rocha S."/>
            <person name="Elkadiri S."/>
            <person name="Gnanaolivu R."/>
            <person name="Hernandez B."/>
            <person name="Skinner E."/>
            <person name="Javaid M."/>
            <person name="Lee S."/>
            <person name="Li M."/>
            <person name="Ming W."/>
            <person name="Munidasa M."/>
            <person name="Muniz J."/>
            <person name="Nguyen L."/>
            <person name="Hughes D."/>
            <person name="Osuji N."/>
            <person name="Pu L.-L."/>
            <person name="Puazo M."/>
            <person name="Qu C."/>
            <person name="Quiroz J."/>
            <person name="Raj R."/>
            <person name="Weissenberger G."/>
            <person name="Xin Y."/>
            <person name="Zou X."/>
            <person name="Han Y."/>
            <person name="Worley K."/>
            <person name="Muzny D."/>
            <person name="Gibbs R."/>
        </authorList>
    </citation>
    <scope>NUCLEOTIDE SEQUENCE</scope>
    <source>
        <strain evidence="12">Sampled in the wild</strain>
    </source>
</reference>
<name>A0A8K0K8G8_LADFU</name>
<comment type="subcellular location">
    <subcellularLocation>
        <location evidence="1">Membrane</location>
        <topology evidence="1">Multi-pass membrane protein</topology>
    </subcellularLocation>
</comment>
<feature type="transmembrane region" description="Helical" evidence="11">
    <location>
        <begin position="121"/>
        <end position="151"/>
    </location>
</feature>
<evidence type="ECO:0000256" key="7">
    <source>
        <dbReference type="ARBA" id="ARBA00023136"/>
    </source>
</evidence>
<keyword evidence="6 11" id="KW-1133">Transmembrane helix</keyword>
<evidence type="ECO:0000256" key="3">
    <source>
        <dbReference type="ARBA" id="ARBA00022448"/>
    </source>
</evidence>
<dbReference type="Proteomes" id="UP000792457">
    <property type="component" value="Unassembled WGS sequence"/>
</dbReference>
<evidence type="ECO:0000256" key="1">
    <source>
        <dbReference type="ARBA" id="ARBA00004141"/>
    </source>
</evidence>
<organism evidence="12 13">
    <name type="scientific">Ladona fulva</name>
    <name type="common">Scarce chaser dragonfly</name>
    <name type="synonym">Libellula fulva</name>
    <dbReference type="NCBI Taxonomy" id="123851"/>
    <lineage>
        <taxon>Eukaryota</taxon>
        <taxon>Metazoa</taxon>
        <taxon>Ecdysozoa</taxon>
        <taxon>Arthropoda</taxon>
        <taxon>Hexapoda</taxon>
        <taxon>Insecta</taxon>
        <taxon>Pterygota</taxon>
        <taxon>Palaeoptera</taxon>
        <taxon>Odonata</taxon>
        <taxon>Epiprocta</taxon>
        <taxon>Anisoptera</taxon>
        <taxon>Libelluloidea</taxon>
        <taxon>Libellulidae</taxon>
        <taxon>Ladona</taxon>
    </lineage>
</organism>
<dbReference type="SUPFAM" id="SSF161070">
    <property type="entry name" value="SNF-like"/>
    <property type="match status" value="1"/>
</dbReference>
<dbReference type="AlphaFoldDB" id="A0A8K0K8G8"/>
<feature type="region of interest" description="Disordered" evidence="10">
    <location>
        <begin position="1"/>
        <end position="22"/>
    </location>
</feature>
<keyword evidence="8" id="KW-0915">Sodium</keyword>
<dbReference type="EMBL" id="KZ308477">
    <property type="protein sequence ID" value="KAG8230320.1"/>
    <property type="molecule type" value="Genomic_DNA"/>
</dbReference>
<evidence type="ECO:0000256" key="5">
    <source>
        <dbReference type="ARBA" id="ARBA00022847"/>
    </source>
</evidence>
<feature type="binding site" evidence="8">
    <location>
        <position position="61"/>
    </location>
    <ligand>
        <name>Na(+)</name>
        <dbReference type="ChEBI" id="CHEBI:29101"/>
        <label>1</label>
    </ligand>
</feature>
<protein>
    <recommendedName>
        <fullName evidence="9">Transporter</fullName>
    </recommendedName>
</protein>
<feature type="transmembrane region" description="Helical" evidence="11">
    <location>
        <begin position="324"/>
        <end position="350"/>
    </location>
</feature>
<comment type="caution">
    <text evidence="12">The sequence shown here is derived from an EMBL/GenBank/DDBJ whole genome shotgun (WGS) entry which is preliminary data.</text>
</comment>